<evidence type="ECO:0000256" key="5">
    <source>
        <dbReference type="ARBA" id="ARBA00022806"/>
    </source>
</evidence>
<dbReference type="Pfam" id="PF13245">
    <property type="entry name" value="AAA_19"/>
    <property type="match status" value="1"/>
</dbReference>
<feature type="domain" description="RecBCD enzyme subunit RecD N-terminal" evidence="14">
    <location>
        <begin position="38"/>
        <end position="137"/>
    </location>
</feature>
<comment type="function">
    <text evidence="11">A helicase/nuclease that prepares dsDNA breaks (DSB) for recombinational DNA repair. Binds to DSBs and unwinds DNA via a highly rapid and processive ATP-dependent bidirectional helicase activity. Unwinds dsDNA until it encounters a Chi (crossover hotspot instigator) sequence from the 3' direction. Cuts ssDNA a few nucleotides 3' to the Chi site. The properties and activities of the enzyme are changed at Chi. The Chi-altered holoenzyme produces a long 3'-ssDNA overhang and facilitates RecA-binding to the ssDNA for homologous DNA recombination and repair. Holoenzyme degrades any linearized DNA that is unable to undergo homologous recombination. In the holoenzyme this subunit has ssDNA-dependent ATPase and 5'-3' helicase activity. When added to pre-assembled RecBC greatly stimulates nuclease activity and augments holoenzyme processivity. Negatively regulates the RecA-loading ability of RecBCD.</text>
</comment>
<dbReference type="Pfam" id="PF21185">
    <property type="entry name" value="RecD_N"/>
    <property type="match status" value="1"/>
</dbReference>
<dbReference type="GO" id="GO:0005524">
    <property type="term" value="F:ATP binding"/>
    <property type="evidence" value="ECO:0007669"/>
    <property type="project" value="UniProtKB-UniRule"/>
</dbReference>
<dbReference type="InterPro" id="IPR049550">
    <property type="entry name" value="RecD_N"/>
</dbReference>
<evidence type="ECO:0000256" key="8">
    <source>
        <dbReference type="ARBA" id="ARBA00023125"/>
    </source>
</evidence>
<keyword evidence="2 11" id="KW-0547">Nucleotide-binding</keyword>
<evidence type="ECO:0000256" key="7">
    <source>
        <dbReference type="ARBA" id="ARBA00022840"/>
    </source>
</evidence>
<dbReference type="AlphaFoldDB" id="A0A5B8QYV9"/>
<keyword evidence="10 11" id="KW-0413">Isomerase</keyword>
<comment type="catalytic activity">
    <reaction evidence="11">
        <text>ATP + H2O = ADP + phosphate + H(+)</text>
        <dbReference type="Rhea" id="RHEA:13065"/>
        <dbReference type="ChEBI" id="CHEBI:15377"/>
        <dbReference type="ChEBI" id="CHEBI:15378"/>
        <dbReference type="ChEBI" id="CHEBI:30616"/>
        <dbReference type="ChEBI" id="CHEBI:43474"/>
        <dbReference type="ChEBI" id="CHEBI:456216"/>
        <dbReference type="EC" id="5.6.2.3"/>
    </reaction>
</comment>
<dbReference type="Gene3D" id="3.40.50.300">
    <property type="entry name" value="P-loop containing nucleotide triphosphate hydrolases"/>
    <property type="match status" value="2"/>
</dbReference>
<evidence type="ECO:0000256" key="6">
    <source>
        <dbReference type="ARBA" id="ARBA00022839"/>
    </source>
</evidence>
<proteinExistence type="inferred from homology"/>
<organism evidence="15 16">
    <name type="scientific">Shewanella decolorationis</name>
    <dbReference type="NCBI Taxonomy" id="256839"/>
    <lineage>
        <taxon>Bacteria</taxon>
        <taxon>Pseudomonadati</taxon>
        <taxon>Pseudomonadota</taxon>
        <taxon>Gammaproteobacteria</taxon>
        <taxon>Alteromonadales</taxon>
        <taxon>Shewanellaceae</taxon>
        <taxon>Shewanella</taxon>
    </lineage>
</organism>
<dbReference type="CDD" id="cd18809">
    <property type="entry name" value="SF1_C_RecD"/>
    <property type="match status" value="1"/>
</dbReference>
<dbReference type="InterPro" id="IPR027417">
    <property type="entry name" value="P-loop_NTPase"/>
</dbReference>
<keyword evidence="1 11" id="KW-0540">Nuclease</keyword>
<dbReference type="PANTHER" id="PTHR43788">
    <property type="entry name" value="DNA2/NAM7 HELICASE FAMILY MEMBER"/>
    <property type="match status" value="1"/>
</dbReference>
<dbReference type="FunFam" id="3.40.50.300:FF:000965">
    <property type="entry name" value="RecBCD enzyme subunit RecD"/>
    <property type="match status" value="1"/>
</dbReference>
<dbReference type="Gene3D" id="2.30.30.940">
    <property type="match status" value="1"/>
</dbReference>
<dbReference type="EMBL" id="CP031775">
    <property type="protein sequence ID" value="QDZ91091.1"/>
    <property type="molecule type" value="Genomic_DNA"/>
</dbReference>
<keyword evidence="5 11" id="KW-0347">Helicase</keyword>
<dbReference type="GO" id="GO:0017116">
    <property type="term" value="F:single-stranded DNA helicase activity"/>
    <property type="evidence" value="ECO:0007669"/>
    <property type="project" value="TreeGrafter"/>
</dbReference>
<sequence length="711" mass="78859">MNHSTELTPPKVSTQWVDAGALRLKAPLAELLKYWEKERLLTPLDRHFALEMARLHPNDAQEPLFMLLCALLSQQLSAQHTCLVLEHIVPANPLAEPVNHCQIRLSLPELIARLENFEAVGEPHSNKPLIFDSGRLYLERYHHFETEVASALTRLSSSQPANTTDKDSDAPLSRQLDYLFPNAASSHANSALEQNIDWQKVATATALGKKLAVITGGPGTGKTTTVTKLLLLQQLDSPKQIRLVAPTGKAAARLSESIKASKARLEQELKQAQATNEQVHSHETQALLAALKQVPEEASTLHRLLGVIPNSAQFRHHQGNPLRLDLLIVDEASMVDLPMMYKLLTALPEQAGLILLGDQDQLASVEAGAVLADICAGLKYESEHESEQHSEWRMRYSQAQAEQLSKLTGFDLRAYIHREPKIGDSLCMLTHSHRFKGDAGIGLLASAVNRSDLAGILAVWQRGLAELTWLEHSMDLSQTQAKISEPANNSGLHALLTQACEQYAEYLRPLQVSDPSSVPCAIEAIARFNQYRILCAMRSGDYGVEGINQAVTKALSQAKLIHPQQEFYLGRPIIIQSNDYNLGLFNGDIGLILQDEDRPERLMAHFIKADGKLLKVLPARLPSHETCYAMTVHKSQGSEFNRVALVLPPNPSLVQWQLLTKELVYTAITRAKQHFSCLGTQQVFERASQQATQRASGLADRLWRNKSMTNE</sequence>
<keyword evidence="12" id="KW-0175">Coiled coil</keyword>
<evidence type="ECO:0000313" key="15">
    <source>
        <dbReference type="EMBL" id="QDZ91091.1"/>
    </source>
</evidence>
<evidence type="ECO:0000256" key="3">
    <source>
        <dbReference type="ARBA" id="ARBA00022763"/>
    </source>
</evidence>
<keyword evidence="6 11" id="KW-0269">Exonuclease</keyword>
<dbReference type="GO" id="GO:0008854">
    <property type="term" value="F:exodeoxyribonuclease V activity"/>
    <property type="evidence" value="ECO:0007669"/>
    <property type="project" value="InterPro"/>
</dbReference>
<evidence type="ECO:0000256" key="4">
    <source>
        <dbReference type="ARBA" id="ARBA00022801"/>
    </source>
</evidence>
<dbReference type="CDD" id="cd17933">
    <property type="entry name" value="DEXSc_RecD-like"/>
    <property type="match status" value="1"/>
</dbReference>
<dbReference type="InterPro" id="IPR050534">
    <property type="entry name" value="Coronavir_polyprotein_1ab"/>
</dbReference>
<gene>
    <name evidence="11 15" type="primary">recD</name>
    <name evidence="15" type="ORF">D0436_11775</name>
</gene>
<reference evidence="15 16" key="1">
    <citation type="journal article" date="2019" name="Ecotoxicol. Environ. Saf.">
        <title>Microbial characterization of heavy metal resistant bacterial strains isolated from an electroplating wastewater treatment plant.</title>
        <authorList>
            <person name="Cai X."/>
            <person name="Zheng X."/>
            <person name="Zhang D."/>
            <person name="Iqbal W."/>
            <person name="Liu C."/>
            <person name="Yang B."/>
            <person name="Zhao X."/>
            <person name="Lu X."/>
            <person name="Mao Y."/>
        </authorList>
    </citation>
    <scope>NUCLEOTIDE SEQUENCE [LARGE SCALE GENOMIC DNA]</scope>
    <source>
        <strain evidence="15 16">Ni1-3</strain>
    </source>
</reference>
<dbReference type="RefSeq" id="WP_208658830.1">
    <property type="nucleotide sequence ID" value="NZ_CP031775.2"/>
</dbReference>
<feature type="coiled-coil region" evidence="12">
    <location>
        <begin position="251"/>
        <end position="285"/>
    </location>
</feature>
<evidence type="ECO:0000259" key="14">
    <source>
        <dbReference type="Pfam" id="PF21185"/>
    </source>
</evidence>
<name>A0A5B8QYV9_9GAMM</name>
<dbReference type="HAMAP" id="MF_01487">
    <property type="entry name" value="RecD"/>
    <property type="match status" value="1"/>
</dbReference>
<evidence type="ECO:0000256" key="12">
    <source>
        <dbReference type="SAM" id="Coils"/>
    </source>
</evidence>
<dbReference type="KEGG" id="sdeo:D0436_11775"/>
<keyword evidence="8 11" id="KW-0238">DNA-binding</keyword>
<dbReference type="SUPFAM" id="SSF52540">
    <property type="entry name" value="P-loop containing nucleoside triphosphate hydrolases"/>
    <property type="match status" value="2"/>
</dbReference>
<evidence type="ECO:0000256" key="9">
    <source>
        <dbReference type="ARBA" id="ARBA00023204"/>
    </source>
</evidence>
<protein>
    <recommendedName>
        <fullName evidence="11">RecBCD enzyme subunit RecD</fullName>
        <ecNumber evidence="11">5.6.2.3</ecNumber>
    </recommendedName>
    <alternativeName>
        <fullName evidence="11">DNA 5'-3' helicase subunit RecD</fullName>
    </alternativeName>
    <alternativeName>
        <fullName evidence="11">Exonuclease V subunit RecD</fullName>
        <shortName evidence="11">ExoV subunit RecD</shortName>
    </alternativeName>
    <alternativeName>
        <fullName evidence="11">Helicase/nuclease RecBCD subunit RecD</fullName>
    </alternativeName>
</protein>
<keyword evidence="3 11" id="KW-0227">DNA damage</keyword>
<dbReference type="GO" id="GO:0043139">
    <property type="term" value="F:5'-3' DNA helicase activity"/>
    <property type="evidence" value="ECO:0007669"/>
    <property type="project" value="UniProtKB-UniRule"/>
</dbReference>
<feature type="domain" description="UvrD-like helicase C-terminal" evidence="13">
    <location>
        <begin position="627"/>
        <end position="674"/>
    </location>
</feature>
<dbReference type="InterPro" id="IPR006344">
    <property type="entry name" value="RecD"/>
</dbReference>
<dbReference type="Proteomes" id="UP000321124">
    <property type="component" value="Chromosome"/>
</dbReference>
<evidence type="ECO:0000256" key="11">
    <source>
        <dbReference type="HAMAP-Rule" id="MF_01487"/>
    </source>
</evidence>
<comment type="similarity">
    <text evidence="11">Belongs to the RecD family.</text>
</comment>
<dbReference type="FunFam" id="3.40.50.300:FF:000912">
    <property type="entry name" value="RecBCD enzyme subunit RecD"/>
    <property type="match status" value="1"/>
</dbReference>
<comment type="miscellaneous">
    <text evidence="11">In the RecBCD complex, RecB has a slow 3'-5' helicase, an exonuclease activity and loads RecA onto ssDNA, RecD has a fast 5'-3' helicase activity, while RecC stimulates the ATPase and processivity of the RecB helicase and contributes to recognition of the Chi site.</text>
</comment>
<feature type="binding site" evidence="11">
    <location>
        <begin position="216"/>
        <end position="223"/>
    </location>
    <ligand>
        <name>ATP</name>
        <dbReference type="ChEBI" id="CHEBI:30616"/>
    </ligand>
</feature>
<dbReference type="NCBIfam" id="TIGR01447">
    <property type="entry name" value="recD"/>
    <property type="match status" value="1"/>
</dbReference>
<dbReference type="InterPro" id="IPR041851">
    <property type="entry name" value="RecD_N_sf"/>
</dbReference>
<keyword evidence="4 11" id="KW-0378">Hydrolase</keyword>
<dbReference type="GO" id="GO:0009338">
    <property type="term" value="C:exodeoxyribonuclease V complex"/>
    <property type="evidence" value="ECO:0007669"/>
    <property type="project" value="InterPro"/>
</dbReference>
<keyword evidence="9 11" id="KW-0234">DNA repair</keyword>
<evidence type="ECO:0000256" key="10">
    <source>
        <dbReference type="ARBA" id="ARBA00023235"/>
    </source>
</evidence>
<comment type="subunit">
    <text evidence="11">Heterotrimer of RecB, RecC and RecD. All subunits contribute to DNA-binding.</text>
</comment>
<dbReference type="InterPro" id="IPR027785">
    <property type="entry name" value="UvrD-like_helicase_C"/>
</dbReference>
<accession>A0A5B8QYV9</accession>
<evidence type="ECO:0000256" key="2">
    <source>
        <dbReference type="ARBA" id="ARBA00022741"/>
    </source>
</evidence>
<evidence type="ECO:0000313" key="16">
    <source>
        <dbReference type="Proteomes" id="UP000321124"/>
    </source>
</evidence>
<dbReference type="Gene3D" id="1.10.10.1020">
    <property type="entry name" value="RecBCD complex, subunit RecD, N-terminal domain"/>
    <property type="match status" value="1"/>
</dbReference>
<evidence type="ECO:0000256" key="1">
    <source>
        <dbReference type="ARBA" id="ARBA00022722"/>
    </source>
</evidence>
<dbReference type="GO" id="GO:0003677">
    <property type="term" value="F:DNA binding"/>
    <property type="evidence" value="ECO:0007669"/>
    <property type="project" value="UniProtKB-UniRule"/>
</dbReference>
<evidence type="ECO:0000259" key="13">
    <source>
        <dbReference type="Pfam" id="PF13538"/>
    </source>
</evidence>
<keyword evidence="7 11" id="KW-0067">ATP-binding</keyword>
<dbReference type="PANTHER" id="PTHR43788:SF6">
    <property type="entry name" value="DNA HELICASE B"/>
    <property type="match status" value="1"/>
</dbReference>
<dbReference type="Pfam" id="PF13538">
    <property type="entry name" value="UvrD_C_2"/>
    <property type="match status" value="1"/>
</dbReference>
<dbReference type="EC" id="5.6.2.3" evidence="11"/>
<dbReference type="GO" id="GO:0016887">
    <property type="term" value="F:ATP hydrolysis activity"/>
    <property type="evidence" value="ECO:0007669"/>
    <property type="project" value="RHEA"/>
</dbReference>
<dbReference type="GO" id="GO:0000724">
    <property type="term" value="P:double-strand break repair via homologous recombination"/>
    <property type="evidence" value="ECO:0007669"/>
    <property type="project" value="UniProtKB-UniRule"/>
</dbReference>